<proteinExistence type="predicted"/>
<evidence type="ECO:0000313" key="2">
    <source>
        <dbReference type="EMBL" id="CPR16883.1"/>
    </source>
</evidence>
<gene>
    <name evidence="2" type="ORF">YBN1229_v1_1007</name>
</gene>
<keyword evidence="1" id="KW-0732">Signal</keyword>
<dbReference type="KEGG" id="fil:BN1229_v1_1003"/>
<sequence>MRQRFGKFFAVIIMALATAAMTTPLLAHHGWSWAEHGNSEVTGVVTKAELGNPHGIVTLDVKGDVWQVEVGQPWRNERAGLTDAMMSPGVTLTAKGHRSAKPDQKLLKAERIVIDGKTFDLYPDRD</sequence>
<keyword evidence="3" id="KW-1185">Reference proteome</keyword>
<protein>
    <submittedName>
        <fullName evidence="2">Uncharacterized protein</fullName>
    </submittedName>
</protein>
<reference evidence="3" key="1">
    <citation type="submission" date="2015-02" db="EMBL/GenBank/DDBJ databases">
        <authorList>
            <person name="Chooi Y.-H."/>
        </authorList>
    </citation>
    <scope>NUCLEOTIDE SEQUENCE [LARGE SCALE GENOMIC DNA]</scope>
    <source>
        <strain evidence="3">strain Y</strain>
    </source>
</reference>
<dbReference type="RefSeq" id="WP_046477049.1">
    <property type="nucleotide sequence ID" value="NZ_LN829118.1"/>
</dbReference>
<dbReference type="Proteomes" id="UP000033187">
    <property type="component" value="Chromosome 1"/>
</dbReference>
<accession>A0A0D6JC68</accession>
<name>A0A0D6JC68_9HYPH</name>
<dbReference type="EMBL" id="LN829119">
    <property type="protein sequence ID" value="CPR16883.1"/>
    <property type="molecule type" value="Genomic_DNA"/>
</dbReference>
<dbReference type="Pfam" id="PF19649">
    <property type="entry name" value="DUF6152"/>
    <property type="match status" value="1"/>
</dbReference>
<organism evidence="2 3">
    <name type="scientific">Candidatus Filomicrobium marinum</name>
    <dbReference type="NCBI Taxonomy" id="1608628"/>
    <lineage>
        <taxon>Bacteria</taxon>
        <taxon>Pseudomonadati</taxon>
        <taxon>Pseudomonadota</taxon>
        <taxon>Alphaproteobacteria</taxon>
        <taxon>Hyphomicrobiales</taxon>
        <taxon>Hyphomicrobiaceae</taxon>
        <taxon>Filomicrobium</taxon>
    </lineage>
</organism>
<dbReference type="AlphaFoldDB" id="A0A0D6JC68"/>
<evidence type="ECO:0000256" key="1">
    <source>
        <dbReference type="SAM" id="SignalP"/>
    </source>
</evidence>
<feature type="signal peptide" evidence="1">
    <location>
        <begin position="1"/>
        <end position="27"/>
    </location>
</feature>
<feature type="chain" id="PRO_5002306273" evidence="1">
    <location>
        <begin position="28"/>
        <end position="126"/>
    </location>
</feature>
<evidence type="ECO:0000313" key="3">
    <source>
        <dbReference type="Proteomes" id="UP000033187"/>
    </source>
</evidence>
<dbReference type="InterPro" id="IPR046150">
    <property type="entry name" value="DUF6152"/>
</dbReference>
<dbReference type="KEGG" id="fiy:BN1229_v1_1007"/>